<dbReference type="Proteomes" id="UP001596383">
    <property type="component" value="Unassembled WGS sequence"/>
</dbReference>
<dbReference type="EMBL" id="JBHSWV010000002">
    <property type="protein sequence ID" value="MFC6763537.1"/>
    <property type="molecule type" value="Genomic_DNA"/>
</dbReference>
<proteinExistence type="predicted"/>
<gene>
    <name evidence="1" type="ORF">ACFQE6_00090</name>
</gene>
<evidence type="ECO:0000313" key="2">
    <source>
        <dbReference type="Proteomes" id="UP001596383"/>
    </source>
</evidence>
<accession>A0ABD5SEM1</accession>
<dbReference type="AlphaFoldDB" id="A0ABD5SEM1"/>
<reference evidence="1 2" key="1">
    <citation type="journal article" date="2019" name="Int. J. Syst. Evol. Microbiol.">
        <title>The Global Catalogue of Microorganisms (GCM) 10K type strain sequencing project: providing services to taxonomists for standard genome sequencing and annotation.</title>
        <authorList>
            <consortium name="The Broad Institute Genomics Platform"/>
            <consortium name="The Broad Institute Genome Sequencing Center for Infectious Disease"/>
            <person name="Wu L."/>
            <person name="Ma J."/>
        </authorList>
    </citation>
    <scope>NUCLEOTIDE SEQUENCE [LARGE SCALE GENOMIC DNA]</scope>
    <source>
        <strain evidence="1 2">LMG 29247</strain>
    </source>
</reference>
<organism evidence="1 2">
    <name type="scientific">Natrinema soli</name>
    <dbReference type="NCBI Taxonomy" id="1930624"/>
    <lineage>
        <taxon>Archaea</taxon>
        <taxon>Methanobacteriati</taxon>
        <taxon>Methanobacteriota</taxon>
        <taxon>Stenosarchaea group</taxon>
        <taxon>Halobacteria</taxon>
        <taxon>Halobacteriales</taxon>
        <taxon>Natrialbaceae</taxon>
        <taxon>Natrinema</taxon>
    </lineage>
</organism>
<evidence type="ECO:0000313" key="1">
    <source>
        <dbReference type="EMBL" id="MFC6763537.1"/>
    </source>
</evidence>
<protein>
    <submittedName>
        <fullName evidence="1">MarR family transcriptional regulator</fullName>
    </submittedName>
</protein>
<name>A0ABD5SEM1_9EURY</name>
<dbReference type="RefSeq" id="WP_273736656.1">
    <property type="nucleotide sequence ID" value="NZ_JAQIVI010000002.1"/>
</dbReference>
<keyword evidence="2" id="KW-1185">Reference proteome</keyword>
<sequence length="92" mass="10652">MVQHIVQSDMVNENFEPSERQEKLLSVLTEGRDSGEPWGYATVKRFTEETDLRKQYVSRELEGLLGAGWVSKPYRGLYRFVEDPREDDPDGS</sequence>
<comment type="caution">
    <text evidence="1">The sequence shown here is derived from an EMBL/GenBank/DDBJ whole genome shotgun (WGS) entry which is preliminary data.</text>
</comment>